<dbReference type="PATRIC" id="fig|1191523.3.peg.74"/>
<dbReference type="Gene3D" id="2.60.40.1190">
    <property type="match status" value="1"/>
</dbReference>
<reference evidence="2 3" key="1">
    <citation type="journal article" date="2013" name="PLoS ONE">
        <title>Genomic analysis of Melioribacter roseus, facultatively anaerobic organotrophic bacterium representing a novel deep lineage within Bacteriodetes/Chlorobi group.</title>
        <authorList>
            <person name="Kadnikov V.V."/>
            <person name="Mardanov A.V."/>
            <person name="Podosokorskaya O.A."/>
            <person name="Gavrilov S.N."/>
            <person name="Kublanov I.V."/>
            <person name="Beletsky A.V."/>
            <person name="Bonch-Osmolovskaya E.A."/>
            <person name="Ravin N.V."/>
        </authorList>
    </citation>
    <scope>NUCLEOTIDE SEQUENCE [LARGE SCALE GENOMIC DNA]</scope>
    <source>
        <strain evidence="3">JCM 17771 / P3M-2</strain>
    </source>
</reference>
<dbReference type="Proteomes" id="UP000009011">
    <property type="component" value="Chromosome"/>
</dbReference>
<proteinExistence type="predicted"/>
<dbReference type="InterPro" id="IPR035986">
    <property type="entry name" value="PKD_dom_sf"/>
</dbReference>
<dbReference type="CDD" id="cd00146">
    <property type="entry name" value="PKD"/>
    <property type="match status" value="1"/>
</dbReference>
<dbReference type="SMART" id="SM00089">
    <property type="entry name" value="PKD"/>
    <property type="match status" value="1"/>
</dbReference>
<sequence length="375" mass="43641">MKRIIVSLIFMVIITSSNFCQLRQDTTFSVFQFPHERIPVIDGNIEDWSIVPDSFAIGIEQLWEDSGKQDKIDKKNLDVKVKVGWVKGLNRLYFLYEAYDNFWNFSRRDHHNDIFEVVVDGDLSGGPLVDHGHYKVWKENAVGDIRVKLDPRIKTEDEHWLMHGVHAQNYHIFTPSGNKDWCMVWGVQPWIKDFPYALSACKYDFNKTGDSGKLTLEFYITLFDYASADGPSRSVESKLEENKMIGLSWAVIDYDDSASSGHNGFWNLSREHTMYGNASYLCLFKLMPLLKEFLPKIKADWDFKIIDFEKRIVAFRDLSVGNITKWKWDFGDGNYSYEQNPIYQYKKGGDYNVTLYVEGPDGKDELTKVWDVAFK</sequence>
<dbReference type="KEGG" id="mro:MROS_0072"/>
<name>I7A005_MELRP</name>
<dbReference type="PROSITE" id="PS50093">
    <property type="entry name" value="PKD"/>
    <property type="match status" value="1"/>
</dbReference>
<dbReference type="Gene3D" id="2.60.40.10">
    <property type="entry name" value="Immunoglobulins"/>
    <property type="match status" value="1"/>
</dbReference>
<evidence type="ECO:0000313" key="2">
    <source>
        <dbReference type="EMBL" id="AFN73316.1"/>
    </source>
</evidence>
<dbReference type="InterPro" id="IPR000601">
    <property type="entry name" value="PKD_dom"/>
</dbReference>
<gene>
    <name evidence="2" type="ordered locus">MROS_0072</name>
</gene>
<keyword evidence="3" id="KW-1185">Reference proteome</keyword>
<accession>I7A005</accession>
<evidence type="ECO:0000259" key="1">
    <source>
        <dbReference type="PROSITE" id="PS50093"/>
    </source>
</evidence>
<dbReference type="STRING" id="1191523.MROS_0072"/>
<dbReference type="EMBL" id="CP003557">
    <property type="protein sequence ID" value="AFN73316.1"/>
    <property type="molecule type" value="Genomic_DNA"/>
</dbReference>
<evidence type="ECO:0000313" key="3">
    <source>
        <dbReference type="Proteomes" id="UP000009011"/>
    </source>
</evidence>
<dbReference type="AlphaFoldDB" id="I7A005"/>
<organism evidence="2 3">
    <name type="scientific">Melioribacter roseus (strain DSM 23840 / JCM 17771 / VKM B-2668 / P3M-2)</name>
    <dbReference type="NCBI Taxonomy" id="1191523"/>
    <lineage>
        <taxon>Bacteria</taxon>
        <taxon>Pseudomonadati</taxon>
        <taxon>Ignavibacteriota</taxon>
        <taxon>Ignavibacteria</taxon>
        <taxon>Ignavibacteriales</taxon>
        <taxon>Melioribacteraceae</taxon>
        <taxon>Melioribacter</taxon>
    </lineage>
</organism>
<dbReference type="InterPro" id="IPR022409">
    <property type="entry name" value="PKD/Chitinase_dom"/>
</dbReference>
<dbReference type="Pfam" id="PF18911">
    <property type="entry name" value="PKD_4"/>
    <property type="match status" value="1"/>
</dbReference>
<dbReference type="RefSeq" id="WP_014854753.1">
    <property type="nucleotide sequence ID" value="NC_018178.1"/>
</dbReference>
<dbReference type="SUPFAM" id="SSF49299">
    <property type="entry name" value="PKD domain"/>
    <property type="match status" value="1"/>
</dbReference>
<dbReference type="HOGENOM" id="CLU_066017_0_0_10"/>
<dbReference type="eggNOG" id="COG3291">
    <property type="taxonomic scope" value="Bacteria"/>
</dbReference>
<dbReference type="InterPro" id="IPR013783">
    <property type="entry name" value="Ig-like_fold"/>
</dbReference>
<protein>
    <submittedName>
        <fullName evidence="2">PKD domain-containing protein</fullName>
    </submittedName>
</protein>
<feature type="domain" description="PKD" evidence="1">
    <location>
        <begin position="313"/>
        <end position="362"/>
    </location>
</feature>